<dbReference type="STRING" id="1754190.A0A1Y1YVK4"/>
<sequence length="381" mass="43917">MKVDLLGVHILDKENPKALIKDFEVEQIIQYSYERDKQYLTLSYMNSEFSVESYDFVTPDYFEIFDFIGHVIAMVIKMNNQKYETEEEVNDSDDLNDFQLPKISSIYKSNESINIFSPTFILSNFIPENNTTSEGYINNGREDINNSSLCIPNKEIIHENVTNDKNIINSNKELKGSVDDIIKKENKTNIDKFIEMNNEGTESSSSTPNLQINTNTQNFDNEFRRNYNYTGSKSAVEGKTSLSDAFGFDRDSRVLGYKRLGGDTDSNENIDNRNSYQCRTIRHINSGKFDISEIPAYGKKYGTIHFRKSHDFDEIYASELILNTDNMKDQADKNNEDSNNQTQAKINIMKYFSENKSNVDKKKSYSIGVLTDNKDENEIIN</sequence>
<dbReference type="AlphaFoldDB" id="A0A1Y1YVK4"/>
<proteinExistence type="predicted"/>
<dbReference type="EMBL" id="MCOG01000494">
    <property type="protein sequence ID" value="ORY02078.1"/>
    <property type="molecule type" value="Genomic_DNA"/>
</dbReference>
<evidence type="ECO:0000313" key="1">
    <source>
        <dbReference type="EMBL" id="ORY02078.1"/>
    </source>
</evidence>
<protein>
    <submittedName>
        <fullName evidence="1">Uncharacterized protein</fullName>
    </submittedName>
</protein>
<gene>
    <name evidence="1" type="ORF">LY90DRAFT_220071</name>
</gene>
<evidence type="ECO:0000313" key="2">
    <source>
        <dbReference type="Proteomes" id="UP000193920"/>
    </source>
</evidence>
<organism evidence="1 2">
    <name type="scientific">Neocallimastix californiae</name>
    <dbReference type="NCBI Taxonomy" id="1754190"/>
    <lineage>
        <taxon>Eukaryota</taxon>
        <taxon>Fungi</taxon>
        <taxon>Fungi incertae sedis</taxon>
        <taxon>Chytridiomycota</taxon>
        <taxon>Chytridiomycota incertae sedis</taxon>
        <taxon>Neocallimastigomycetes</taxon>
        <taxon>Neocallimastigales</taxon>
        <taxon>Neocallimastigaceae</taxon>
        <taxon>Neocallimastix</taxon>
    </lineage>
</organism>
<comment type="caution">
    <text evidence="1">The sequence shown here is derived from an EMBL/GenBank/DDBJ whole genome shotgun (WGS) entry which is preliminary data.</text>
</comment>
<name>A0A1Y1YVK4_9FUNG</name>
<accession>A0A1Y1YVK4</accession>
<reference evidence="1 2" key="1">
    <citation type="submission" date="2016-08" db="EMBL/GenBank/DDBJ databases">
        <title>A Parts List for Fungal Cellulosomes Revealed by Comparative Genomics.</title>
        <authorList>
            <consortium name="DOE Joint Genome Institute"/>
            <person name="Haitjema C.H."/>
            <person name="Gilmore S.P."/>
            <person name="Henske J.K."/>
            <person name="Solomon K.V."/>
            <person name="De Groot R."/>
            <person name="Kuo A."/>
            <person name="Mondo S.J."/>
            <person name="Salamov A.A."/>
            <person name="Labutti K."/>
            <person name="Zhao Z."/>
            <person name="Chiniquy J."/>
            <person name="Barry K."/>
            <person name="Brewer H.M."/>
            <person name="Purvine S.O."/>
            <person name="Wright A.T."/>
            <person name="Boxma B."/>
            <person name="Van Alen T."/>
            <person name="Hackstein J.H."/>
            <person name="Baker S.E."/>
            <person name="Grigoriev I.V."/>
            <person name="O'Malley M.A."/>
        </authorList>
    </citation>
    <scope>NUCLEOTIDE SEQUENCE [LARGE SCALE GENOMIC DNA]</scope>
    <source>
        <strain evidence="1 2">G1</strain>
    </source>
</reference>
<dbReference type="Proteomes" id="UP000193920">
    <property type="component" value="Unassembled WGS sequence"/>
</dbReference>
<keyword evidence="2" id="KW-1185">Reference proteome</keyword>